<reference evidence="2" key="1">
    <citation type="submission" date="2016-06" db="EMBL/GenBank/DDBJ databases">
        <title>Parallel loss of symbiosis genes in relatives of nitrogen-fixing non-legume Parasponia.</title>
        <authorList>
            <person name="Van Velzen R."/>
            <person name="Holmer R."/>
            <person name="Bu F."/>
            <person name="Rutten L."/>
            <person name="Van Zeijl A."/>
            <person name="Liu W."/>
            <person name="Santuari L."/>
            <person name="Cao Q."/>
            <person name="Sharma T."/>
            <person name="Shen D."/>
            <person name="Roswanjaya Y."/>
            <person name="Wardhani T."/>
            <person name="Kalhor M.S."/>
            <person name="Jansen J."/>
            <person name="Van den Hoogen J."/>
            <person name="Gungor B."/>
            <person name="Hartog M."/>
            <person name="Hontelez J."/>
            <person name="Verver J."/>
            <person name="Yang W.-C."/>
            <person name="Schijlen E."/>
            <person name="Repin R."/>
            <person name="Schilthuizen M."/>
            <person name="Schranz E."/>
            <person name="Heidstra R."/>
            <person name="Miyata K."/>
            <person name="Fedorova E."/>
            <person name="Kohlen W."/>
            <person name="Bisseling T."/>
            <person name="Smit S."/>
            <person name="Geurts R."/>
        </authorList>
    </citation>
    <scope>NUCLEOTIDE SEQUENCE [LARGE SCALE GENOMIC DNA]</scope>
    <source>
        <strain evidence="2">cv. RG33-2</strain>
    </source>
</reference>
<gene>
    <name evidence="1" type="ORF">TorRG33x02_298610</name>
</gene>
<protein>
    <submittedName>
        <fullName evidence="1">Uncharacterized protein</fullName>
    </submittedName>
</protein>
<dbReference type="AlphaFoldDB" id="A0A2P5C3U6"/>
<accession>A0A2P5C3U6</accession>
<feature type="non-terminal residue" evidence="1">
    <location>
        <position position="1"/>
    </location>
</feature>
<dbReference type="OrthoDB" id="1726258at2759"/>
<name>A0A2P5C3U6_TREOI</name>
<keyword evidence="2" id="KW-1185">Reference proteome</keyword>
<sequence length="102" mass="11738">RKRKGNVKEISHPKNEDISEEITTLLKEVVDVTEQITSEKLQVPNNIENKEISISYVSLGKEWNRDKVIVDNVFAYVVAVDIINESEDLEPKSINECRRRNG</sequence>
<dbReference type="InParanoid" id="A0A2P5C3U6"/>
<evidence type="ECO:0000313" key="2">
    <source>
        <dbReference type="Proteomes" id="UP000237000"/>
    </source>
</evidence>
<evidence type="ECO:0000313" key="1">
    <source>
        <dbReference type="EMBL" id="PON55732.1"/>
    </source>
</evidence>
<dbReference type="EMBL" id="JXTC01000417">
    <property type="protein sequence ID" value="PON55732.1"/>
    <property type="molecule type" value="Genomic_DNA"/>
</dbReference>
<dbReference type="Proteomes" id="UP000237000">
    <property type="component" value="Unassembled WGS sequence"/>
</dbReference>
<organism evidence="1 2">
    <name type="scientific">Trema orientale</name>
    <name type="common">Charcoal tree</name>
    <name type="synonym">Celtis orientalis</name>
    <dbReference type="NCBI Taxonomy" id="63057"/>
    <lineage>
        <taxon>Eukaryota</taxon>
        <taxon>Viridiplantae</taxon>
        <taxon>Streptophyta</taxon>
        <taxon>Embryophyta</taxon>
        <taxon>Tracheophyta</taxon>
        <taxon>Spermatophyta</taxon>
        <taxon>Magnoliopsida</taxon>
        <taxon>eudicotyledons</taxon>
        <taxon>Gunneridae</taxon>
        <taxon>Pentapetalae</taxon>
        <taxon>rosids</taxon>
        <taxon>fabids</taxon>
        <taxon>Rosales</taxon>
        <taxon>Cannabaceae</taxon>
        <taxon>Trema</taxon>
    </lineage>
</organism>
<proteinExistence type="predicted"/>
<comment type="caution">
    <text evidence="1">The sequence shown here is derived from an EMBL/GenBank/DDBJ whole genome shotgun (WGS) entry which is preliminary data.</text>
</comment>